<protein>
    <submittedName>
        <fullName evidence="1">Uncharacterized protein</fullName>
    </submittedName>
</protein>
<organism evidence="1 2">
    <name type="scientific">Candidatus Micrarchaeum acidiphilum ARMAN-2</name>
    <dbReference type="NCBI Taxonomy" id="425595"/>
    <lineage>
        <taxon>Archaea</taxon>
        <taxon>Candidatus Micrarchaeota</taxon>
        <taxon>Candidatus Micrarchaeia</taxon>
        <taxon>Candidatus Micrarchaeales</taxon>
        <taxon>Candidatus Micrarchaeaceae</taxon>
        <taxon>Candidatus Micrarchaeum</taxon>
    </lineage>
</organism>
<dbReference type="EMBL" id="GG697241">
    <property type="protein sequence ID" value="EET89646.1"/>
    <property type="molecule type" value="Genomic_DNA"/>
</dbReference>
<accession>C7DI72</accession>
<evidence type="ECO:0000313" key="1">
    <source>
        <dbReference type="EMBL" id="EET89646.1"/>
    </source>
</evidence>
<dbReference type="Gene3D" id="3.40.91.30">
    <property type="match status" value="1"/>
</dbReference>
<gene>
    <name evidence="1" type="ORF">UNLARM2_0763</name>
</gene>
<dbReference type="AlphaFoldDB" id="C7DI72"/>
<sequence>MSKTKRFSKRYSEQSPYTVKISPENAHFTSRDTKVKNQEEEAVKMALLDSGINSYYEYGEFALPKNHAYLPDFITELRVNGKQVILEPHGNVTGKYLAKLNDFRNIYGFYVVIFLTRDPKRNISNGVNPKNYVDEFWSMPNLTNRNGDFKVATDIIKEKINFLIEKGKKSEEAECARLLRKKPS</sequence>
<evidence type="ECO:0000313" key="2">
    <source>
        <dbReference type="Proteomes" id="UP000332487"/>
    </source>
</evidence>
<name>C7DI72_MICA2</name>
<proteinExistence type="predicted"/>
<reference evidence="1 2" key="2">
    <citation type="journal article" date="2010" name="Proc. Natl. Acad. Sci. U.S.A.">
        <title>Enigmatic, ultrasmall, uncultivated Archaea.</title>
        <authorList>
            <person name="Baker B.J."/>
            <person name="Comolli L.R."/>
            <person name="Dick G.J."/>
            <person name="Hauser L.J."/>
            <person name="Hyatt D."/>
            <person name="Dill B.D."/>
            <person name="Land M.L."/>
            <person name="Verberkmoes N.C."/>
            <person name="Hettich R.L."/>
            <person name="Banfield J.F."/>
        </authorList>
    </citation>
    <scope>NUCLEOTIDE SEQUENCE [LARGE SCALE GENOMIC DNA]</scope>
    <source>
        <strain evidence="1">ARMAN-2</strain>
    </source>
</reference>
<dbReference type="Proteomes" id="UP000332487">
    <property type="component" value="Unassembled WGS sequence"/>
</dbReference>
<keyword evidence="2" id="KW-1185">Reference proteome</keyword>
<reference evidence="1 2" key="1">
    <citation type="journal article" date="2009" name="Genome Biol.">
        <title>Community-wide analysis of microbial genome sequence signatures.</title>
        <authorList>
            <person name="Dick G.J."/>
            <person name="Andersson A.F."/>
            <person name="Baker B.J."/>
            <person name="Simmons S.L."/>
            <person name="Thomas B.C."/>
            <person name="Yelton A.P."/>
            <person name="Banfield J.F."/>
        </authorList>
    </citation>
    <scope>NUCLEOTIDE SEQUENCE [LARGE SCALE GENOMIC DNA]</scope>
    <source>
        <strain evidence="1">ARMAN-2</strain>
    </source>
</reference>